<comment type="caution">
    <text evidence="1">The sequence shown here is derived from an EMBL/GenBank/DDBJ whole genome shotgun (WGS) entry which is preliminary data.</text>
</comment>
<dbReference type="OMA" id="YVANSAC"/>
<gene>
    <name evidence="1" type="ORF">MANES_12G013100v8</name>
</gene>
<organism evidence="1 2">
    <name type="scientific">Manihot esculenta</name>
    <name type="common">Cassava</name>
    <name type="synonym">Jatropha manihot</name>
    <dbReference type="NCBI Taxonomy" id="3983"/>
    <lineage>
        <taxon>Eukaryota</taxon>
        <taxon>Viridiplantae</taxon>
        <taxon>Streptophyta</taxon>
        <taxon>Embryophyta</taxon>
        <taxon>Tracheophyta</taxon>
        <taxon>Spermatophyta</taxon>
        <taxon>Magnoliopsida</taxon>
        <taxon>eudicotyledons</taxon>
        <taxon>Gunneridae</taxon>
        <taxon>Pentapetalae</taxon>
        <taxon>rosids</taxon>
        <taxon>fabids</taxon>
        <taxon>Malpighiales</taxon>
        <taxon>Euphorbiaceae</taxon>
        <taxon>Crotonoideae</taxon>
        <taxon>Manihoteae</taxon>
        <taxon>Manihot</taxon>
    </lineage>
</organism>
<reference evidence="2" key="1">
    <citation type="journal article" date="2016" name="Nat. Biotechnol.">
        <title>Sequencing wild and cultivated cassava and related species reveals extensive interspecific hybridization and genetic diversity.</title>
        <authorList>
            <person name="Bredeson J.V."/>
            <person name="Lyons J.B."/>
            <person name="Prochnik S.E."/>
            <person name="Wu G.A."/>
            <person name="Ha C.M."/>
            <person name="Edsinger-Gonzales E."/>
            <person name="Grimwood J."/>
            <person name="Schmutz J."/>
            <person name="Rabbi I.Y."/>
            <person name="Egesi C."/>
            <person name="Nauluvula P."/>
            <person name="Lebot V."/>
            <person name="Ndunguru J."/>
            <person name="Mkamilo G."/>
            <person name="Bart R.S."/>
            <person name="Setter T.L."/>
            <person name="Gleadow R.M."/>
            <person name="Kulakow P."/>
            <person name="Ferguson M.E."/>
            <person name="Rounsley S."/>
            <person name="Rokhsar D.S."/>
        </authorList>
    </citation>
    <scope>NUCLEOTIDE SEQUENCE [LARGE SCALE GENOMIC DNA]</scope>
    <source>
        <strain evidence="2">cv. AM560-2</strain>
    </source>
</reference>
<dbReference type="PANTHER" id="PTHR34280">
    <property type="entry name" value="OS01G0920100 PROTEIN"/>
    <property type="match status" value="1"/>
</dbReference>
<dbReference type="PANTHER" id="PTHR34280:SF15">
    <property type="entry name" value="TRANSCRIPTION FACTOR"/>
    <property type="match status" value="1"/>
</dbReference>
<accession>A0A2C9UUK1</accession>
<dbReference type="AlphaFoldDB" id="A0A2C9UUK1"/>
<dbReference type="OrthoDB" id="1925325at2759"/>
<dbReference type="Gramene" id="Manes.12G013100.1.v8.1">
    <property type="protein sequence ID" value="Manes.12G013100.1.v8.1.CDS"/>
    <property type="gene ID" value="Manes.12G013100.v8.1"/>
</dbReference>
<name>A0A2C9UUK1_MANES</name>
<evidence type="ECO:0000313" key="2">
    <source>
        <dbReference type="Proteomes" id="UP000091857"/>
    </source>
</evidence>
<dbReference type="EMBL" id="CM004398">
    <property type="protein sequence ID" value="OAY34350.1"/>
    <property type="molecule type" value="Genomic_DNA"/>
</dbReference>
<protein>
    <submittedName>
        <fullName evidence="1">Uncharacterized protein</fullName>
    </submittedName>
</protein>
<evidence type="ECO:0000313" key="1">
    <source>
        <dbReference type="EMBL" id="OAY34350.1"/>
    </source>
</evidence>
<dbReference type="Proteomes" id="UP000091857">
    <property type="component" value="Chromosome 12"/>
</dbReference>
<proteinExistence type="predicted"/>
<sequence>MGNCVPAQKSTPNSQGNCVRIESPIKEDKVNGGLSMIELNSNLQASSPMPCEGSVRELGKSQEMFFDSQPCLESDIEDFISVNGDFTPLGSISPLYHNSFIKNAEYDESLYIGSAENSMPETSSTDTRKQLIEFFRESFNGDVDNNQNLQDMTETKPMAFYLSSKCINISPYESVNSFICSNGTTPGGYPIHTKEKTAHSACLPNLMRSLSFRERKKRLSPAYSGTH</sequence>
<keyword evidence="2" id="KW-1185">Reference proteome</keyword>
<dbReference type="InterPro" id="IPR038947">
    <property type="entry name" value="At3g27210-like"/>
</dbReference>